<feature type="compositionally biased region" description="Basic and acidic residues" evidence="1">
    <location>
        <begin position="72"/>
        <end position="85"/>
    </location>
</feature>
<comment type="caution">
    <text evidence="2">The sequence shown here is derived from an EMBL/GenBank/DDBJ whole genome shotgun (WGS) entry which is preliminary data.</text>
</comment>
<feature type="region of interest" description="Disordered" evidence="1">
    <location>
        <begin position="56"/>
        <end position="85"/>
    </location>
</feature>
<reference evidence="2" key="1">
    <citation type="journal article" date="2020" name="Fungal Divers.">
        <title>Resolving the Mortierellaceae phylogeny through synthesis of multi-gene phylogenetics and phylogenomics.</title>
        <authorList>
            <person name="Vandepol N."/>
            <person name="Liber J."/>
            <person name="Desiro A."/>
            <person name="Na H."/>
            <person name="Kennedy M."/>
            <person name="Barry K."/>
            <person name="Grigoriev I.V."/>
            <person name="Miller A.N."/>
            <person name="O'Donnell K."/>
            <person name="Stajich J.E."/>
            <person name="Bonito G."/>
        </authorList>
    </citation>
    <scope>NUCLEOTIDE SEQUENCE</scope>
    <source>
        <strain evidence="2">KOD1015</strain>
    </source>
</reference>
<protein>
    <submittedName>
        <fullName evidence="2">Uncharacterized protein</fullName>
    </submittedName>
</protein>
<evidence type="ECO:0000256" key="1">
    <source>
        <dbReference type="SAM" id="MobiDB-lite"/>
    </source>
</evidence>
<organism evidence="2 3">
    <name type="scientific">Lunasporangiospora selenospora</name>
    <dbReference type="NCBI Taxonomy" id="979761"/>
    <lineage>
        <taxon>Eukaryota</taxon>
        <taxon>Fungi</taxon>
        <taxon>Fungi incertae sedis</taxon>
        <taxon>Mucoromycota</taxon>
        <taxon>Mortierellomycotina</taxon>
        <taxon>Mortierellomycetes</taxon>
        <taxon>Mortierellales</taxon>
        <taxon>Mortierellaceae</taxon>
        <taxon>Lunasporangiospora</taxon>
    </lineage>
</organism>
<dbReference type="EMBL" id="JAABOA010001393">
    <property type="protein sequence ID" value="KAF9581638.1"/>
    <property type="molecule type" value="Genomic_DNA"/>
</dbReference>
<evidence type="ECO:0000313" key="3">
    <source>
        <dbReference type="Proteomes" id="UP000780801"/>
    </source>
</evidence>
<dbReference type="AlphaFoldDB" id="A0A9P6FU54"/>
<proteinExistence type="predicted"/>
<evidence type="ECO:0000313" key="2">
    <source>
        <dbReference type="EMBL" id="KAF9581638.1"/>
    </source>
</evidence>
<dbReference type="Proteomes" id="UP000780801">
    <property type="component" value="Unassembled WGS sequence"/>
</dbReference>
<keyword evidence="3" id="KW-1185">Reference proteome</keyword>
<accession>A0A9P6FU54</accession>
<sequence length="104" mass="11068">MSSLRPALRPLLSTYRLSAARAASAVLRTASAPLPRAAWSPARVSSALFSTSARRLDPSLTTPVPNPVVPEEANRTDTHAEEETKHAVVSTFDLFSIGIGPSSR</sequence>
<name>A0A9P6FU54_9FUNG</name>
<gene>
    <name evidence="2" type="ORF">BGW38_001267</name>
</gene>
<dbReference type="OrthoDB" id="192663at2759"/>